<feature type="region of interest" description="Disordered" evidence="1">
    <location>
        <begin position="1"/>
        <end position="46"/>
    </location>
</feature>
<reference evidence="2" key="2">
    <citation type="submission" date="2023-08" db="EMBL/GenBank/DDBJ databases">
        <authorList>
            <person name="Zhao H."/>
            <person name="Wang X."/>
        </authorList>
    </citation>
    <scope>NUCLEOTIDE SEQUENCE</scope>
    <source>
        <strain evidence="2">NC-4</strain>
    </source>
</reference>
<reference evidence="2" key="1">
    <citation type="journal article" date="2021" name="Front Med (Lausanne)">
        <title>The Prevalence and Determinants of Fusidic Acid Resistance Among Methicillin-Resistant Staphylococcus aureus Clinical Isolates in China.</title>
        <authorList>
            <person name="Zhao H."/>
            <person name="Wang X."/>
            <person name="Wang B."/>
            <person name="Xu Y."/>
            <person name="Rao L."/>
            <person name="Wan B."/>
            <person name="Guo Y."/>
            <person name="Wu X."/>
            <person name="Yu J."/>
            <person name="Chen L."/>
            <person name="Li M."/>
            <person name="Yu F."/>
        </authorList>
    </citation>
    <scope>NUCLEOTIDE SEQUENCE</scope>
    <source>
        <strain evidence="2">NC-4</strain>
    </source>
</reference>
<evidence type="ECO:0000313" key="2">
    <source>
        <dbReference type="EMBL" id="MCE3362693.1"/>
    </source>
</evidence>
<name>A0AAW4Y934_STAAU</name>
<accession>A0AAW4Y934</accession>
<proteinExistence type="predicted"/>
<organism evidence="2 3">
    <name type="scientific">Staphylococcus aureus</name>
    <dbReference type="NCBI Taxonomy" id="1280"/>
    <lineage>
        <taxon>Bacteria</taxon>
        <taxon>Bacillati</taxon>
        <taxon>Bacillota</taxon>
        <taxon>Bacilli</taxon>
        <taxon>Bacillales</taxon>
        <taxon>Staphylococcaceae</taxon>
        <taxon>Staphylococcus</taxon>
    </lineage>
</organism>
<evidence type="ECO:0000313" key="3">
    <source>
        <dbReference type="Proteomes" id="UP001200271"/>
    </source>
</evidence>
<dbReference type="Proteomes" id="UP001200271">
    <property type="component" value="Unassembled WGS sequence"/>
</dbReference>
<feature type="compositionally biased region" description="Low complexity" evidence="1">
    <location>
        <begin position="15"/>
        <end position="39"/>
    </location>
</feature>
<dbReference type="AlphaFoldDB" id="A0AAW4Y934"/>
<gene>
    <name evidence="2" type="ORF">LB359_10125</name>
</gene>
<comment type="caution">
    <text evidence="2">The sequence shown here is derived from an EMBL/GenBank/DDBJ whole genome shotgun (WGS) entry which is preliminary data.</text>
</comment>
<sequence>MSLQDEIEKKKKNQNKTQSQHTQTNSTSTGTPSNTTQNNLERQELDELKKQNKLIIKYLTEIQENQNAREKEQKQLTSNLTEATKDFRDNGVKVHHAFSHMLKEKLNKVDTDE</sequence>
<evidence type="ECO:0000256" key="1">
    <source>
        <dbReference type="SAM" id="MobiDB-lite"/>
    </source>
</evidence>
<dbReference type="EMBL" id="JAIUEN010000078">
    <property type="protein sequence ID" value="MCE3362693.1"/>
    <property type="molecule type" value="Genomic_DNA"/>
</dbReference>
<feature type="non-terminal residue" evidence="2">
    <location>
        <position position="113"/>
    </location>
</feature>
<protein>
    <submittedName>
        <fullName evidence="2">DUF334 domain-containing protein</fullName>
    </submittedName>
</protein>